<evidence type="ECO:0000256" key="3">
    <source>
        <dbReference type="ARBA" id="ARBA00022723"/>
    </source>
</evidence>
<name>I4ANA3_BERLS</name>
<dbReference type="GO" id="GO:0008237">
    <property type="term" value="F:metallopeptidase activity"/>
    <property type="evidence" value="ECO:0007669"/>
    <property type="project" value="UniProtKB-KW"/>
</dbReference>
<dbReference type="Proteomes" id="UP000006054">
    <property type="component" value="Chromosome"/>
</dbReference>
<protein>
    <submittedName>
        <fullName evidence="7">Putative Zn-dependent protease</fullName>
    </submittedName>
</protein>
<dbReference type="CDD" id="cd11375">
    <property type="entry name" value="Peptidase_M54"/>
    <property type="match status" value="1"/>
</dbReference>
<evidence type="ECO:0000256" key="4">
    <source>
        <dbReference type="ARBA" id="ARBA00022801"/>
    </source>
</evidence>
<dbReference type="PROSITE" id="PS51257">
    <property type="entry name" value="PROKAR_LIPOPROTEIN"/>
    <property type="match status" value="1"/>
</dbReference>
<dbReference type="GO" id="GO:0006508">
    <property type="term" value="P:proteolysis"/>
    <property type="evidence" value="ECO:0007669"/>
    <property type="project" value="UniProtKB-KW"/>
</dbReference>
<evidence type="ECO:0000256" key="6">
    <source>
        <dbReference type="ARBA" id="ARBA00023049"/>
    </source>
</evidence>
<evidence type="ECO:0000256" key="1">
    <source>
        <dbReference type="ARBA" id="ARBA00001947"/>
    </source>
</evidence>
<dbReference type="eggNOG" id="COG1913">
    <property type="taxonomic scope" value="Bacteria"/>
</dbReference>
<keyword evidence="3" id="KW-0479">Metal-binding</keyword>
<dbReference type="GO" id="GO:0046872">
    <property type="term" value="F:metal ion binding"/>
    <property type="evidence" value="ECO:0007669"/>
    <property type="project" value="UniProtKB-KW"/>
</dbReference>
<evidence type="ECO:0000313" key="8">
    <source>
        <dbReference type="Proteomes" id="UP000006054"/>
    </source>
</evidence>
<evidence type="ECO:0000256" key="5">
    <source>
        <dbReference type="ARBA" id="ARBA00022833"/>
    </source>
</evidence>
<sequence length="314" mass="36949">MKIYCFYFIVLSVLFFSCSPKPKPFPNQGLNNLADSMEFVLQKNQFYIEAPKHGEWLERNKERGQTFTEYWNKNSNIQPVQTTEKRKKIYLQLHGDFDETQLRLMDSVQRFLSVFYELPIERLEQKKLDSTQLNALNWRLHKRNGFQVKTGFILDSLENNLPKDGVLLVGFTTNDLYPSQKWSFVFGQARLYDRVGIWSMARFGDKELIKNDADIFNLTLERTCKTAVHEIGHIFSIQHCTFYRCAMQGANNLTELDGHPSYFCPVCDAKIISNLHLSLSKRYENLAAFWKNQQQLKTSNYYKKTAIQMKRLEE</sequence>
<dbReference type="STRING" id="880071.Fleli_3098"/>
<gene>
    <name evidence="7" type="ordered locus">Fleli_3098</name>
</gene>
<dbReference type="PANTHER" id="PTHR15910">
    <property type="entry name" value="ARCHAEMETZINCIN"/>
    <property type="match status" value="1"/>
</dbReference>
<dbReference type="InterPro" id="IPR024079">
    <property type="entry name" value="MetalloPept_cat_dom_sf"/>
</dbReference>
<keyword evidence="4" id="KW-0378">Hydrolase</keyword>
<evidence type="ECO:0000313" key="7">
    <source>
        <dbReference type="EMBL" id="AFM05438.1"/>
    </source>
</evidence>
<keyword evidence="2 7" id="KW-0645">Protease</keyword>
<dbReference type="PANTHER" id="PTHR15910:SF1">
    <property type="entry name" value="ARCHAEMETZINCIN-2"/>
    <property type="match status" value="1"/>
</dbReference>
<keyword evidence="5" id="KW-0862">Zinc</keyword>
<dbReference type="AlphaFoldDB" id="I4ANA3"/>
<proteinExistence type="predicted"/>
<dbReference type="OrthoDB" id="9784246at2"/>
<dbReference type="KEGG" id="fli:Fleli_3098"/>
<keyword evidence="8" id="KW-1185">Reference proteome</keyword>
<organism evidence="7 8">
    <name type="scientific">Bernardetia litoralis (strain ATCC 23117 / DSM 6794 / NBRC 15988 / NCIMB 1366 / Fx l1 / Sio-4)</name>
    <name type="common">Flexibacter litoralis</name>
    <dbReference type="NCBI Taxonomy" id="880071"/>
    <lineage>
        <taxon>Bacteria</taxon>
        <taxon>Pseudomonadati</taxon>
        <taxon>Bacteroidota</taxon>
        <taxon>Cytophagia</taxon>
        <taxon>Cytophagales</taxon>
        <taxon>Bernardetiaceae</taxon>
        <taxon>Bernardetia</taxon>
    </lineage>
</organism>
<dbReference type="SUPFAM" id="SSF55486">
    <property type="entry name" value="Metalloproteases ('zincins'), catalytic domain"/>
    <property type="match status" value="1"/>
</dbReference>
<evidence type="ECO:0000256" key="2">
    <source>
        <dbReference type="ARBA" id="ARBA00022670"/>
    </source>
</evidence>
<accession>I4ANA3</accession>
<dbReference type="Gene3D" id="3.40.390.10">
    <property type="entry name" value="Collagenase (Catalytic Domain)"/>
    <property type="match status" value="1"/>
</dbReference>
<comment type="cofactor">
    <cofactor evidence="1">
        <name>Zn(2+)</name>
        <dbReference type="ChEBI" id="CHEBI:29105"/>
    </cofactor>
</comment>
<dbReference type="RefSeq" id="WP_014798869.1">
    <property type="nucleotide sequence ID" value="NC_018018.1"/>
</dbReference>
<keyword evidence="6" id="KW-0482">Metalloprotease</keyword>
<dbReference type="EMBL" id="CP003345">
    <property type="protein sequence ID" value="AFM05438.1"/>
    <property type="molecule type" value="Genomic_DNA"/>
</dbReference>
<dbReference type="Pfam" id="PF07998">
    <property type="entry name" value="Peptidase_M54"/>
    <property type="match status" value="1"/>
</dbReference>
<dbReference type="HOGENOM" id="CLU_029710_1_0_10"/>
<reference evidence="8" key="1">
    <citation type="submission" date="2012-06" db="EMBL/GenBank/DDBJ databases">
        <title>The complete genome of Flexibacter litoralis DSM 6794.</title>
        <authorList>
            <person name="Lucas S."/>
            <person name="Copeland A."/>
            <person name="Lapidus A."/>
            <person name="Glavina del Rio T."/>
            <person name="Dalin E."/>
            <person name="Tice H."/>
            <person name="Bruce D."/>
            <person name="Goodwin L."/>
            <person name="Pitluck S."/>
            <person name="Peters L."/>
            <person name="Ovchinnikova G."/>
            <person name="Lu M."/>
            <person name="Kyrpides N."/>
            <person name="Mavromatis K."/>
            <person name="Ivanova N."/>
            <person name="Brettin T."/>
            <person name="Detter J.C."/>
            <person name="Han C."/>
            <person name="Larimer F."/>
            <person name="Land M."/>
            <person name="Hauser L."/>
            <person name="Markowitz V."/>
            <person name="Cheng J.-F."/>
            <person name="Hugenholtz P."/>
            <person name="Woyke T."/>
            <person name="Wu D."/>
            <person name="Spring S."/>
            <person name="Lang E."/>
            <person name="Kopitz M."/>
            <person name="Brambilla E."/>
            <person name="Klenk H.-P."/>
            <person name="Eisen J.A."/>
        </authorList>
    </citation>
    <scope>NUCLEOTIDE SEQUENCE [LARGE SCALE GENOMIC DNA]</scope>
    <source>
        <strain evidence="8">ATCC 23117 / DSM 6794 / NBRC 15988 / NCIMB 1366 / Sio-4</strain>
    </source>
</reference>
<dbReference type="InterPro" id="IPR012962">
    <property type="entry name" value="Pept_M54_archaemetzincn"/>
</dbReference>